<feature type="transmembrane region" description="Helical" evidence="1">
    <location>
        <begin position="159"/>
        <end position="182"/>
    </location>
</feature>
<keyword evidence="1" id="KW-0472">Membrane</keyword>
<dbReference type="AlphaFoldDB" id="A0A7M1R4F3"/>
<keyword evidence="1" id="KW-0812">Transmembrane</keyword>
<feature type="transmembrane region" description="Helical" evidence="1">
    <location>
        <begin position="106"/>
        <end position="139"/>
    </location>
</feature>
<gene>
    <name evidence="2" type="ORF">INS90_04545</name>
</gene>
<name>A0A7M1R4F3_9ACTO</name>
<feature type="transmembrane region" description="Helical" evidence="1">
    <location>
        <begin position="79"/>
        <end position="100"/>
    </location>
</feature>
<evidence type="ECO:0000256" key="1">
    <source>
        <dbReference type="SAM" id="Phobius"/>
    </source>
</evidence>
<organism evidence="2 3">
    <name type="scientific">Trueperella pecoris</name>
    <dbReference type="NCBI Taxonomy" id="2733571"/>
    <lineage>
        <taxon>Bacteria</taxon>
        <taxon>Bacillati</taxon>
        <taxon>Actinomycetota</taxon>
        <taxon>Actinomycetes</taxon>
        <taxon>Actinomycetales</taxon>
        <taxon>Actinomycetaceae</taxon>
        <taxon>Trueperella</taxon>
    </lineage>
</organism>
<accession>A0A7M1R4F3</accession>
<feature type="transmembrane region" description="Helical" evidence="1">
    <location>
        <begin position="188"/>
        <end position="212"/>
    </location>
</feature>
<evidence type="ECO:0000313" key="3">
    <source>
        <dbReference type="Proteomes" id="UP000594961"/>
    </source>
</evidence>
<dbReference type="InterPro" id="IPR016566">
    <property type="entry name" value="UCP010219"/>
</dbReference>
<dbReference type="EMBL" id="CP063212">
    <property type="protein sequence ID" value="QOR48534.1"/>
    <property type="molecule type" value="Genomic_DNA"/>
</dbReference>
<dbReference type="Proteomes" id="UP000594961">
    <property type="component" value="Chromosome"/>
</dbReference>
<proteinExistence type="predicted"/>
<evidence type="ECO:0000313" key="2">
    <source>
        <dbReference type="EMBL" id="QOR48534.1"/>
    </source>
</evidence>
<sequence length="219" mass="23491">MSTHDHPEAAPDLGLRAVIQDDFDVMAAVGGVRGITEATVPTVLFLALFTIVGELNLALIVAVASSLVFIGIRALQRIAVTPALGGLFAIALSAFVAWRSGHASNFFVWGLITNVAYLAGILLSLAVRWPALGLLIGFLRGDATGWRSEPSQAVTRRRYALITLMWAGLFAARLAVQAPLYLANATEALGIARLVMGVPLFALIGWFTWLMVRDLPEPR</sequence>
<protein>
    <submittedName>
        <fullName evidence="2">DUF3159 domain-containing protein</fullName>
    </submittedName>
</protein>
<dbReference type="Pfam" id="PF11361">
    <property type="entry name" value="DUF3159"/>
    <property type="match status" value="1"/>
</dbReference>
<keyword evidence="1" id="KW-1133">Transmembrane helix</keyword>
<feature type="transmembrane region" description="Helical" evidence="1">
    <location>
        <begin position="43"/>
        <end position="72"/>
    </location>
</feature>
<dbReference type="RefSeq" id="WP_197555107.1">
    <property type="nucleotide sequence ID" value="NZ_CP063212.1"/>
</dbReference>
<dbReference type="PIRSF" id="PIRSF010219">
    <property type="entry name" value="UCP010219"/>
    <property type="match status" value="1"/>
</dbReference>
<reference evidence="2 3" key="1">
    <citation type="submission" date="2020-10" db="EMBL/GenBank/DDBJ databases">
        <title>Trueperella pecoris sp. nov. isolated from bovine and porcine specimens.</title>
        <authorList>
            <person name="Schoenecker L."/>
            <person name="Schnydrig P."/>
            <person name="Brodard I."/>
            <person name="Thomann A."/>
            <person name="Hemphill A."/>
            <person name="Rodriguez-Campos S."/>
            <person name="Perreten V."/>
            <person name="Jores J."/>
            <person name="Kittl S."/>
        </authorList>
    </citation>
    <scope>NUCLEOTIDE SEQUENCE [LARGE SCALE GENOMIC DNA]</scope>
    <source>
        <strain evidence="2 3">19OD0592</strain>
    </source>
</reference>